<comment type="caution">
    <text evidence="11">The sequence shown here is derived from an EMBL/GenBank/DDBJ whole genome shotgun (WGS) entry which is preliminary data.</text>
</comment>
<dbReference type="PROSITE" id="PS51826">
    <property type="entry name" value="PSBD"/>
    <property type="match status" value="1"/>
</dbReference>
<keyword evidence="5 7" id="KW-0450">Lipoyl</keyword>
<dbReference type="InterPro" id="IPR004167">
    <property type="entry name" value="PSBD"/>
</dbReference>
<dbReference type="InterPro" id="IPR023213">
    <property type="entry name" value="CAT-like_dom_sf"/>
</dbReference>
<dbReference type="Gene3D" id="3.30.559.10">
    <property type="entry name" value="Chloramphenicol acetyltransferase-like domain"/>
    <property type="match status" value="1"/>
</dbReference>
<evidence type="ECO:0000259" key="10">
    <source>
        <dbReference type="PROSITE" id="PS51826"/>
    </source>
</evidence>
<sequence>MPQISMTMTDGTIVKWLKAVGDAVVEGEALVEIQTDKAVDELGAAASGVIRSIAAPEGEIVLVGDVICTIAADGEAEAAAGGDAAAPAPADAPPVASAAAAAPAPADAAADGRTRASPLAKRIAAQQGIDLSAVSGTGPNGMIVKADVEDAATRRAASPAGPAPSDRAASRAAPPPVAVEADDTVVPFEGIRRAIADNLMLSKRSAAEVTTVADVDMGAVKAMRAVLPVSYTVFCVLAAAKALQDYPVMNALVEDDRVVLKKRINVCVAVATAMGLLTPVIPDAGRKNLLTIAEDLADLSERGRAGKLGARDFEGGTFTVTNSGVFGSVLFTPIINHPQSAVLGLGRIAPTPVVRGDAIVPALMMYLSLTYNHRSIDGETAVKFLQQVRHYLEHPDDMLGLKTK</sequence>
<reference evidence="11" key="2">
    <citation type="submission" date="2023-02" db="EMBL/GenBank/DDBJ databases">
        <authorList>
            <person name="Rayyan A."/>
            <person name="Meyer T."/>
            <person name="Kyndt J.A."/>
        </authorList>
    </citation>
    <scope>NUCLEOTIDE SEQUENCE</scope>
    <source>
        <strain evidence="11">DSM 9987</strain>
    </source>
</reference>
<dbReference type="PANTHER" id="PTHR43178">
    <property type="entry name" value="DIHYDROLIPOAMIDE ACETYLTRANSFERASE COMPONENT OF PYRUVATE DEHYDROGENASE COMPLEX"/>
    <property type="match status" value="1"/>
</dbReference>
<dbReference type="PROSITE" id="PS00189">
    <property type="entry name" value="LIPOYL"/>
    <property type="match status" value="1"/>
</dbReference>
<dbReference type="RefSeq" id="WP_272779714.1">
    <property type="nucleotide sequence ID" value="NZ_JAQQLI010000054.1"/>
</dbReference>
<dbReference type="InterPro" id="IPR000089">
    <property type="entry name" value="Biotin_lipoyl"/>
</dbReference>
<dbReference type="PANTHER" id="PTHR43178:SF5">
    <property type="entry name" value="LIPOAMIDE ACYLTRANSFERASE COMPONENT OF BRANCHED-CHAIN ALPHA-KETO ACID DEHYDROGENASE COMPLEX, MITOCHONDRIAL"/>
    <property type="match status" value="1"/>
</dbReference>
<dbReference type="Pfam" id="PF02817">
    <property type="entry name" value="E3_binding"/>
    <property type="match status" value="1"/>
</dbReference>
<proteinExistence type="inferred from homology"/>
<dbReference type="Pfam" id="PF00198">
    <property type="entry name" value="2-oxoacid_dh"/>
    <property type="match status" value="1"/>
</dbReference>
<evidence type="ECO:0000256" key="6">
    <source>
        <dbReference type="ARBA" id="ARBA00023315"/>
    </source>
</evidence>
<dbReference type="CDD" id="cd06849">
    <property type="entry name" value="lipoyl_domain"/>
    <property type="match status" value="1"/>
</dbReference>
<gene>
    <name evidence="11" type="ORF">PQJ73_24635</name>
</gene>
<accession>A0ABT5JHJ8</accession>
<dbReference type="SUPFAM" id="SSF47005">
    <property type="entry name" value="Peripheral subunit-binding domain of 2-oxo acid dehydrogenase complex"/>
    <property type="match status" value="1"/>
</dbReference>
<evidence type="ECO:0000256" key="7">
    <source>
        <dbReference type="RuleBase" id="RU003423"/>
    </source>
</evidence>
<reference evidence="11" key="1">
    <citation type="journal article" date="2023" name="Microbiol Resour">
        <title>Genome Sequences of Rhodoplanes serenus and Two Thermotolerant Strains, Rhodoplanes tepidamans and 'Rhodoplanes cryptolactis,' Further Refine the Genus.</title>
        <authorList>
            <person name="Rayyan A.A."/>
            <person name="Kyndt J.A."/>
        </authorList>
    </citation>
    <scope>NUCLEOTIDE SEQUENCE</scope>
    <source>
        <strain evidence="11">DSM 9987</strain>
    </source>
</reference>
<keyword evidence="4 7" id="KW-0808">Transferase</keyword>
<protein>
    <recommendedName>
        <fullName evidence="7">Dihydrolipoamide acetyltransferase component of pyruvate dehydrogenase complex</fullName>
        <ecNumber evidence="7">2.3.1.-</ecNumber>
    </recommendedName>
</protein>
<dbReference type="InterPro" id="IPR036625">
    <property type="entry name" value="E3-bd_dom_sf"/>
</dbReference>
<evidence type="ECO:0000256" key="5">
    <source>
        <dbReference type="ARBA" id="ARBA00022823"/>
    </source>
</evidence>
<evidence type="ECO:0000259" key="9">
    <source>
        <dbReference type="PROSITE" id="PS50968"/>
    </source>
</evidence>
<evidence type="ECO:0000256" key="3">
    <source>
        <dbReference type="ARBA" id="ARBA00011484"/>
    </source>
</evidence>
<comment type="subunit">
    <text evidence="3">Forms a 24-polypeptide structural core with octahedral symmetry.</text>
</comment>
<evidence type="ECO:0000256" key="4">
    <source>
        <dbReference type="ARBA" id="ARBA00022679"/>
    </source>
</evidence>
<dbReference type="Gene3D" id="4.10.320.10">
    <property type="entry name" value="E3-binding domain"/>
    <property type="match status" value="1"/>
</dbReference>
<keyword evidence="6 7" id="KW-0012">Acyltransferase</keyword>
<dbReference type="Gene3D" id="2.40.50.100">
    <property type="match status" value="1"/>
</dbReference>
<name>A0ABT5JHJ8_RHOTP</name>
<dbReference type="InterPro" id="IPR011053">
    <property type="entry name" value="Single_hybrid_motif"/>
</dbReference>
<dbReference type="InterPro" id="IPR003016">
    <property type="entry name" value="2-oxoA_DH_lipoyl-BS"/>
</dbReference>
<dbReference type="InterPro" id="IPR001078">
    <property type="entry name" value="2-oxoacid_DH_actylTfrase"/>
</dbReference>
<dbReference type="Pfam" id="PF00364">
    <property type="entry name" value="Biotin_lipoyl"/>
    <property type="match status" value="1"/>
</dbReference>
<feature type="region of interest" description="Disordered" evidence="8">
    <location>
        <begin position="153"/>
        <end position="176"/>
    </location>
</feature>
<feature type="domain" description="Peripheral subunit-binding (PSBD)" evidence="10">
    <location>
        <begin position="115"/>
        <end position="152"/>
    </location>
</feature>
<dbReference type="InterPro" id="IPR050743">
    <property type="entry name" value="2-oxoacid_DH_E2_comp"/>
</dbReference>
<organism evidence="11 12">
    <name type="scientific">Rhodoplanes tepidamans</name>
    <name type="common">Rhodoplanes cryptolactis</name>
    <dbReference type="NCBI Taxonomy" id="200616"/>
    <lineage>
        <taxon>Bacteria</taxon>
        <taxon>Pseudomonadati</taxon>
        <taxon>Pseudomonadota</taxon>
        <taxon>Alphaproteobacteria</taxon>
        <taxon>Hyphomicrobiales</taxon>
        <taxon>Nitrobacteraceae</taxon>
        <taxon>Rhodoplanes</taxon>
    </lineage>
</organism>
<comment type="similarity">
    <text evidence="2 7">Belongs to the 2-oxoacid dehydrogenase family.</text>
</comment>
<dbReference type="SUPFAM" id="SSF52777">
    <property type="entry name" value="CoA-dependent acyltransferases"/>
    <property type="match status" value="1"/>
</dbReference>
<dbReference type="EMBL" id="JAQQLI010000054">
    <property type="protein sequence ID" value="MDC7788883.1"/>
    <property type="molecule type" value="Genomic_DNA"/>
</dbReference>
<dbReference type="PROSITE" id="PS50968">
    <property type="entry name" value="BIOTINYL_LIPOYL"/>
    <property type="match status" value="1"/>
</dbReference>
<evidence type="ECO:0000313" key="12">
    <source>
        <dbReference type="Proteomes" id="UP001165652"/>
    </source>
</evidence>
<evidence type="ECO:0000256" key="1">
    <source>
        <dbReference type="ARBA" id="ARBA00001938"/>
    </source>
</evidence>
<evidence type="ECO:0000256" key="8">
    <source>
        <dbReference type="SAM" id="MobiDB-lite"/>
    </source>
</evidence>
<evidence type="ECO:0000256" key="2">
    <source>
        <dbReference type="ARBA" id="ARBA00007317"/>
    </source>
</evidence>
<comment type="cofactor">
    <cofactor evidence="1 7">
        <name>(R)-lipoate</name>
        <dbReference type="ChEBI" id="CHEBI:83088"/>
    </cofactor>
</comment>
<evidence type="ECO:0000313" key="11">
    <source>
        <dbReference type="EMBL" id="MDC7788883.1"/>
    </source>
</evidence>
<dbReference type="SUPFAM" id="SSF51230">
    <property type="entry name" value="Single hybrid motif"/>
    <property type="match status" value="1"/>
</dbReference>
<dbReference type="EC" id="2.3.1.-" evidence="7"/>
<feature type="domain" description="Lipoyl-binding" evidence="9">
    <location>
        <begin position="1"/>
        <end position="71"/>
    </location>
</feature>
<feature type="compositionally biased region" description="Low complexity" evidence="8">
    <location>
        <begin position="154"/>
        <end position="172"/>
    </location>
</feature>
<dbReference type="Proteomes" id="UP001165652">
    <property type="component" value="Unassembled WGS sequence"/>
</dbReference>
<keyword evidence="12" id="KW-1185">Reference proteome</keyword>